<gene>
    <name evidence="2" type="ordered locus">H16_A1894</name>
</gene>
<dbReference type="KEGG" id="reh:H16_A1894"/>
<name>Q0KAH6_CUPNH</name>
<organism evidence="2 3">
    <name type="scientific">Cupriavidus necator (strain ATCC 17699 / DSM 428 / KCTC 22496 / NCIMB 10442 / H16 / Stanier 337)</name>
    <name type="common">Ralstonia eutropha</name>
    <dbReference type="NCBI Taxonomy" id="381666"/>
    <lineage>
        <taxon>Bacteria</taxon>
        <taxon>Pseudomonadati</taxon>
        <taxon>Pseudomonadota</taxon>
        <taxon>Betaproteobacteria</taxon>
        <taxon>Burkholderiales</taxon>
        <taxon>Burkholderiaceae</taxon>
        <taxon>Cupriavidus</taxon>
    </lineage>
</organism>
<protein>
    <submittedName>
        <fullName evidence="2">Uncharacterized protein</fullName>
    </submittedName>
</protein>
<evidence type="ECO:0000313" key="3">
    <source>
        <dbReference type="Proteomes" id="UP000008210"/>
    </source>
</evidence>
<dbReference type="PATRIC" id="fig|381666.6.peg.2298"/>
<sequence>MHALLHGRKAEAFARMPLKLAMGEPGPTTTIGAMPKMPTGTKSLIGSNGKEWNMPGYIAVVDYQTGHSTNTHMVRNLR</sequence>
<dbReference type="RefSeq" id="WP_011615381.1">
    <property type="nucleotide sequence ID" value="NC_008313.1"/>
</dbReference>
<dbReference type="Proteomes" id="UP000008210">
    <property type="component" value="Chromosome 1"/>
</dbReference>
<accession>Q0KAH6</accession>
<evidence type="ECO:0000313" key="2">
    <source>
        <dbReference type="EMBL" id="CAJ92995.1"/>
    </source>
</evidence>
<dbReference type="EMBL" id="AM260479">
    <property type="protein sequence ID" value="CAJ92995.1"/>
    <property type="molecule type" value="Genomic_DNA"/>
</dbReference>
<evidence type="ECO:0000256" key="1">
    <source>
        <dbReference type="SAM" id="MobiDB-lite"/>
    </source>
</evidence>
<feature type="region of interest" description="Disordered" evidence="1">
    <location>
        <begin position="24"/>
        <end position="46"/>
    </location>
</feature>
<reference evidence="2 3" key="1">
    <citation type="journal article" date="2006" name="Nat. Biotechnol.">
        <title>Genome sequence of the bioplastic-producing 'Knallgas' bacterium Ralstonia eutropha H16.</title>
        <authorList>
            <person name="Pohlmann A."/>
            <person name="Fricke W.F."/>
            <person name="Reinecke F."/>
            <person name="Kusian B."/>
            <person name="Liesegang H."/>
            <person name="Cramm R."/>
            <person name="Eitinger T."/>
            <person name="Ewering C."/>
            <person name="Potter M."/>
            <person name="Schwartz E."/>
            <person name="Strittmatter A."/>
            <person name="Voss I."/>
            <person name="Gottschalk G."/>
            <person name="Steinbuechel A."/>
            <person name="Friedrich B."/>
            <person name="Bowien B."/>
        </authorList>
    </citation>
    <scope>NUCLEOTIDE SEQUENCE [LARGE SCALE GENOMIC DNA]</scope>
    <source>
        <strain evidence="3">ATCC 17699 / DSM 428 / KCTC 22496 / NCIMB 10442 / H16 / Stanier 337</strain>
    </source>
</reference>
<dbReference type="STRING" id="381666.H16_A1894"/>
<keyword evidence="3" id="KW-1185">Reference proteome</keyword>
<proteinExistence type="predicted"/>
<dbReference type="AlphaFoldDB" id="Q0KAH6"/>
<dbReference type="HOGENOM" id="CLU_197390_0_0_4"/>